<dbReference type="EMBL" id="GBXM01053670">
    <property type="protein sequence ID" value="JAH54907.1"/>
    <property type="molecule type" value="Transcribed_RNA"/>
</dbReference>
<evidence type="ECO:0000313" key="1">
    <source>
        <dbReference type="EMBL" id="JAH54907.1"/>
    </source>
</evidence>
<protein>
    <submittedName>
        <fullName evidence="1">Uncharacterized protein</fullName>
    </submittedName>
</protein>
<name>A0A0E9TN81_ANGAN</name>
<reference evidence="1" key="1">
    <citation type="submission" date="2014-11" db="EMBL/GenBank/DDBJ databases">
        <authorList>
            <person name="Amaro Gonzalez C."/>
        </authorList>
    </citation>
    <scope>NUCLEOTIDE SEQUENCE</scope>
</reference>
<reference evidence="1" key="2">
    <citation type="journal article" date="2015" name="Fish Shellfish Immunol.">
        <title>Early steps in the European eel (Anguilla anguilla)-Vibrio vulnificus interaction in the gills: Role of the RtxA13 toxin.</title>
        <authorList>
            <person name="Callol A."/>
            <person name="Pajuelo D."/>
            <person name="Ebbesson L."/>
            <person name="Teles M."/>
            <person name="MacKenzie S."/>
            <person name="Amaro C."/>
        </authorList>
    </citation>
    <scope>NUCLEOTIDE SEQUENCE</scope>
</reference>
<organism evidence="1">
    <name type="scientific">Anguilla anguilla</name>
    <name type="common">European freshwater eel</name>
    <name type="synonym">Muraena anguilla</name>
    <dbReference type="NCBI Taxonomy" id="7936"/>
    <lineage>
        <taxon>Eukaryota</taxon>
        <taxon>Metazoa</taxon>
        <taxon>Chordata</taxon>
        <taxon>Craniata</taxon>
        <taxon>Vertebrata</taxon>
        <taxon>Euteleostomi</taxon>
        <taxon>Actinopterygii</taxon>
        <taxon>Neopterygii</taxon>
        <taxon>Teleostei</taxon>
        <taxon>Anguilliformes</taxon>
        <taxon>Anguillidae</taxon>
        <taxon>Anguilla</taxon>
    </lineage>
</organism>
<accession>A0A0E9TN81</accession>
<proteinExistence type="predicted"/>
<dbReference type="AlphaFoldDB" id="A0A0E9TN81"/>
<sequence>MMKNRQSGNSSTYIINYIISSTPLPPGHD</sequence>